<accession>A0ABV1G3F8</accession>
<feature type="transmembrane region" description="Helical" evidence="7">
    <location>
        <begin position="7"/>
        <end position="29"/>
    </location>
</feature>
<evidence type="ECO:0000313" key="10">
    <source>
        <dbReference type="Proteomes" id="UP001491552"/>
    </source>
</evidence>
<evidence type="ECO:0000256" key="3">
    <source>
        <dbReference type="ARBA" id="ARBA00012663"/>
    </source>
</evidence>
<name>A0ABV1G3F8_9FIRM</name>
<dbReference type="GO" id="GO:0016798">
    <property type="term" value="F:hydrolase activity, acting on glycosyl bonds"/>
    <property type="evidence" value="ECO:0007669"/>
    <property type="project" value="UniProtKB-KW"/>
</dbReference>
<dbReference type="EC" id="3.2.1.52" evidence="3"/>
<evidence type="ECO:0000259" key="8">
    <source>
        <dbReference type="Pfam" id="PF00933"/>
    </source>
</evidence>
<keyword evidence="10" id="KW-1185">Reference proteome</keyword>
<feature type="region of interest" description="Disordered" evidence="6">
    <location>
        <begin position="37"/>
        <end position="76"/>
    </location>
</feature>
<dbReference type="EMBL" id="JBBMFF010000086">
    <property type="protein sequence ID" value="MEQ2509936.1"/>
    <property type="molecule type" value="Genomic_DNA"/>
</dbReference>
<reference evidence="9 10" key="1">
    <citation type="submission" date="2024-03" db="EMBL/GenBank/DDBJ databases">
        <title>Human intestinal bacterial collection.</title>
        <authorList>
            <person name="Pauvert C."/>
            <person name="Hitch T.C.A."/>
            <person name="Clavel T."/>
        </authorList>
    </citation>
    <scope>NUCLEOTIDE SEQUENCE [LARGE SCALE GENOMIC DNA]</scope>
    <source>
        <strain evidence="9 10">CLA-AA-H192</strain>
    </source>
</reference>
<comment type="catalytic activity">
    <reaction evidence="1">
        <text>Hydrolysis of terminal non-reducing N-acetyl-D-hexosamine residues in N-acetyl-beta-D-hexosaminides.</text>
        <dbReference type="EC" id="3.2.1.52"/>
    </reaction>
</comment>
<dbReference type="InterPro" id="IPR019800">
    <property type="entry name" value="Glyco_hydro_3_AS"/>
</dbReference>
<feature type="compositionally biased region" description="Low complexity" evidence="6">
    <location>
        <begin position="65"/>
        <end position="76"/>
    </location>
</feature>
<comment type="similarity">
    <text evidence="2">Belongs to the glycosyl hydrolase 3 family.</text>
</comment>
<dbReference type="SUPFAM" id="SSF51445">
    <property type="entry name" value="(Trans)glycosidases"/>
    <property type="match status" value="1"/>
</dbReference>
<dbReference type="RefSeq" id="WP_349134645.1">
    <property type="nucleotide sequence ID" value="NZ_JBBMFF010000086.1"/>
</dbReference>
<dbReference type="InterPro" id="IPR036962">
    <property type="entry name" value="Glyco_hydro_3_N_sf"/>
</dbReference>
<dbReference type="PANTHER" id="PTHR30480">
    <property type="entry name" value="BETA-HEXOSAMINIDASE-RELATED"/>
    <property type="match status" value="1"/>
</dbReference>
<keyword evidence="5 9" id="KW-0326">Glycosidase</keyword>
<evidence type="ECO:0000256" key="7">
    <source>
        <dbReference type="SAM" id="Phobius"/>
    </source>
</evidence>
<protein>
    <recommendedName>
        <fullName evidence="3">beta-N-acetylhexosaminidase</fullName>
        <ecNumber evidence="3">3.2.1.52</ecNumber>
    </recommendedName>
</protein>
<feature type="domain" description="Glycoside hydrolase family 3 N-terminal" evidence="8">
    <location>
        <begin position="88"/>
        <end position="414"/>
    </location>
</feature>
<dbReference type="PANTHER" id="PTHR30480:SF13">
    <property type="entry name" value="BETA-HEXOSAMINIDASE"/>
    <property type="match status" value="1"/>
</dbReference>
<evidence type="ECO:0000256" key="4">
    <source>
        <dbReference type="ARBA" id="ARBA00022801"/>
    </source>
</evidence>
<dbReference type="Gene3D" id="3.20.20.300">
    <property type="entry name" value="Glycoside hydrolase, family 3, N-terminal domain"/>
    <property type="match status" value="1"/>
</dbReference>
<evidence type="ECO:0000256" key="2">
    <source>
        <dbReference type="ARBA" id="ARBA00005336"/>
    </source>
</evidence>
<organism evidence="9 10">
    <name type="scientific">Faecousia intestinalis</name>
    <dbReference type="NCBI Taxonomy" id="3133167"/>
    <lineage>
        <taxon>Bacteria</taxon>
        <taxon>Bacillati</taxon>
        <taxon>Bacillota</taxon>
        <taxon>Clostridia</taxon>
        <taxon>Eubacteriales</taxon>
        <taxon>Oscillospiraceae</taxon>
        <taxon>Faecousia</taxon>
    </lineage>
</organism>
<dbReference type="PROSITE" id="PS00775">
    <property type="entry name" value="GLYCOSYL_HYDROL_F3"/>
    <property type="match status" value="1"/>
</dbReference>
<evidence type="ECO:0000256" key="1">
    <source>
        <dbReference type="ARBA" id="ARBA00001231"/>
    </source>
</evidence>
<dbReference type="Proteomes" id="UP001491552">
    <property type="component" value="Unassembled WGS sequence"/>
</dbReference>
<keyword evidence="7" id="KW-1133">Transmembrane helix</keyword>
<comment type="caution">
    <text evidence="9">The sequence shown here is derived from an EMBL/GenBank/DDBJ whole genome shotgun (WGS) entry which is preliminary data.</text>
</comment>
<dbReference type="InterPro" id="IPR050226">
    <property type="entry name" value="NagZ_Beta-hexosaminidase"/>
</dbReference>
<evidence type="ECO:0000256" key="6">
    <source>
        <dbReference type="SAM" id="MobiDB-lite"/>
    </source>
</evidence>
<dbReference type="Pfam" id="PF00933">
    <property type="entry name" value="Glyco_hydro_3"/>
    <property type="match status" value="1"/>
</dbReference>
<keyword evidence="7" id="KW-0472">Membrane</keyword>
<gene>
    <name evidence="9" type="ORF">WMO66_01510</name>
</gene>
<dbReference type="InterPro" id="IPR017853">
    <property type="entry name" value="GH"/>
</dbReference>
<dbReference type="InterPro" id="IPR001764">
    <property type="entry name" value="Glyco_hydro_3_N"/>
</dbReference>
<evidence type="ECO:0000313" key="9">
    <source>
        <dbReference type="EMBL" id="MEQ2509936.1"/>
    </source>
</evidence>
<evidence type="ECO:0000256" key="5">
    <source>
        <dbReference type="ARBA" id="ARBA00023295"/>
    </source>
</evidence>
<keyword evidence="7" id="KW-0812">Transmembrane</keyword>
<proteinExistence type="inferred from homology"/>
<sequence length="422" mass="43321">MKHNRGGILIAVLLLVIAVAVAGIVYYVLRITQTGPATATGGVEPTEPSSSAAPTDAPETDAPTETEAPTETTSPEELAAQEILDGMTLDEKLCQLFVVTPDALTGLSPATAAGDATRGALERTPVGGLVYFAQNIVSAEQVTQMLQTAQSYSKIPLLLGVDEEGGRVSRLSGVGLTDVLDPMATYGAAGDTAAVEAMGKKLGGQVKGAGFNVDFAPVADIVTNPNNTEIGDRSFSSDPAVASDMVAAMTRGLQEGGVLACLKHFPGHGSTEADSHLGTSVTNRTLDELREAELLPFRAGIEAGAGMIMVSHMSAPAVTGDNTPCDLSPAVVTDLLRTELGYDGVVITDAHNMGAITANYTPGEAALLAIEAGCDLILMPDDLDAALQALRDAAADGTLTEARINESVLRILTLKAKAGLLG</sequence>
<keyword evidence="4 9" id="KW-0378">Hydrolase</keyword>